<accession>A0A4U2YT11</accession>
<name>A0A4U2YT11_9ACTN</name>
<proteinExistence type="predicted"/>
<gene>
    <name evidence="1" type="ORF">FC770_03970</name>
</gene>
<comment type="caution">
    <text evidence="1">The sequence shown here is derived from an EMBL/GenBank/DDBJ whole genome shotgun (WGS) entry which is preliminary data.</text>
</comment>
<keyword evidence="2" id="KW-1185">Reference proteome</keyword>
<reference evidence="1 2" key="1">
    <citation type="submission" date="2019-04" db="EMBL/GenBank/DDBJ databases">
        <authorList>
            <person name="Dong K."/>
        </authorList>
    </citation>
    <scope>NUCLEOTIDE SEQUENCE [LARGE SCALE GENOMIC DNA]</scope>
    <source>
        <strain evidence="2">dk3543</strain>
    </source>
</reference>
<dbReference type="AlphaFoldDB" id="A0A4U2YT11"/>
<dbReference type="RefSeq" id="WP_137064771.1">
    <property type="nucleotide sequence ID" value="NZ_CP040748.1"/>
</dbReference>
<sequence length="82" mass="8917">MMHAFDTSTGCFRCRCHNSTNAFGKGKFKHVGKKRCKNLLGGAGWKVIINGEVFASSAEAPQTTARCPTRRRAALSATPSTW</sequence>
<dbReference type="EMBL" id="SZPY01000001">
    <property type="protein sequence ID" value="TKI64310.1"/>
    <property type="molecule type" value="Genomic_DNA"/>
</dbReference>
<organism evidence="1 2">
    <name type="scientific">Nocardioides jishulii</name>
    <dbReference type="NCBI Taxonomy" id="2575440"/>
    <lineage>
        <taxon>Bacteria</taxon>
        <taxon>Bacillati</taxon>
        <taxon>Actinomycetota</taxon>
        <taxon>Actinomycetes</taxon>
        <taxon>Propionibacteriales</taxon>
        <taxon>Nocardioidaceae</taxon>
        <taxon>Nocardioides</taxon>
    </lineage>
</organism>
<protein>
    <submittedName>
        <fullName evidence="1">Uncharacterized protein</fullName>
    </submittedName>
</protein>
<dbReference type="Proteomes" id="UP000307808">
    <property type="component" value="Unassembled WGS sequence"/>
</dbReference>
<evidence type="ECO:0000313" key="2">
    <source>
        <dbReference type="Proteomes" id="UP000307808"/>
    </source>
</evidence>
<evidence type="ECO:0000313" key="1">
    <source>
        <dbReference type="EMBL" id="TKI64310.1"/>
    </source>
</evidence>